<dbReference type="Gene3D" id="1.10.150.130">
    <property type="match status" value="1"/>
</dbReference>
<keyword evidence="3" id="KW-0233">DNA recombination</keyword>
<dbReference type="AlphaFoldDB" id="A0A829YI55"/>
<keyword evidence="2 4" id="KW-0238">DNA-binding</keyword>
<dbReference type="Proteomes" id="UP000445000">
    <property type="component" value="Unassembled WGS sequence"/>
</dbReference>
<evidence type="ECO:0000313" key="8">
    <source>
        <dbReference type="EMBL" id="GFE82508.1"/>
    </source>
</evidence>
<dbReference type="PROSITE" id="PS51898">
    <property type="entry name" value="TYR_RECOMBINASE"/>
    <property type="match status" value="1"/>
</dbReference>
<dbReference type="InterPro" id="IPR011010">
    <property type="entry name" value="DNA_brk_join_enz"/>
</dbReference>
<sequence>MGSKWFTGGVVAAPRGRIQFDFVVDGIRYRPSIKRPPSESNLRRARERLDVIKRQIQLGIFSFAEEFPDYRYPERLTGIAKFQRCGEVFDEYLAHCEARLRRDDMAVATLNSYRKILNGIWRPQIGHLIFQQIRYSHLIAIADRQPWSKKTYNNAISALKRAFDFGYRDRPLRENPARQLRCIRLRKSDRPNIDPFSMHDAEALIAAIHRDWGEAQGNYDEFRFFTGLRPSEEIALVLSDVDLVHGVVSVNKARVHGIDRCKTKTGDDRRVELCPRALAVLTRQLALRARLHAAGKIEHDQVFFQDSGAPIRDLLCPALRWRKSLRSLKLRHRRPYVARHTSVSWQLMLGKNLLWVARQHGHSIVTMLRTYAAWIDGAADADVAAINRSMHRVSPRRVSSARPRERCRMGRRSWKANFAMPVATSGSSAVSSIGFFRSLWLRLLGGGRRERDATHWAGRRKLERTDLEELAGAEGFEPPNGGIKSEED</sequence>
<proteinExistence type="predicted"/>
<dbReference type="PANTHER" id="PTHR30349:SF88">
    <property type="entry name" value="BLL1584 PROTEIN"/>
    <property type="match status" value="1"/>
</dbReference>
<dbReference type="Gene3D" id="1.10.443.10">
    <property type="entry name" value="Intergrase catalytic core"/>
    <property type="match status" value="1"/>
</dbReference>
<evidence type="ECO:0000313" key="9">
    <source>
        <dbReference type="Proteomes" id="UP000445000"/>
    </source>
</evidence>
<dbReference type="PROSITE" id="PS51900">
    <property type="entry name" value="CB"/>
    <property type="match status" value="1"/>
</dbReference>
<dbReference type="InterPro" id="IPR044068">
    <property type="entry name" value="CB"/>
</dbReference>
<feature type="domain" description="Core-binding (CB)" evidence="7">
    <location>
        <begin position="83"/>
        <end position="167"/>
    </location>
</feature>
<dbReference type="EMBL" id="BLJN01000004">
    <property type="protein sequence ID" value="GFE82508.1"/>
    <property type="molecule type" value="Genomic_DNA"/>
</dbReference>
<evidence type="ECO:0000256" key="1">
    <source>
        <dbReference type="ARBA" id="ARBA00022908"/>
    </source>
</evidence>
<accession>A0A829YI55</accession>
<dbReference type="InterPro" id="IPR050090">
    <property type="entry name" value="Tyrosine_recombinase_XerCD"/>
</dbReference>
<dbReference type="GO" id="GO:0006310">
    <property type="term" value="P:DNA recombination"/>
    <property type="evidence" value="ECO:0007669"/>
    <property type="project" value="UniProtKB-KW"/>
</dbReference>
<dbReference type="InterPro" id="IPR002104">
    <property type="entry name" value="Integrase_catalytic"/>
</dbReference>
<evidence type="ECO:0000256" key="4">
    <source>
        <dbReference type="PROSITE-ProRule" id="PRU01248"/>
    </source>
</evidence>
<evidence type="ECO:0000256" key="5">
    <source>
        <dbReference type="SAM" id="MobiDB-lite"/>
    </source>
</evidence>
<protein>
    <recommendedName>
        <fullName evidence="10">Integrase</fullName>
    </recommendedName>
</protein>
<organism evidence="8 9">
    <name type="scientific">Steroidobacter agaridevorans</name>
    <dbReference type="NCBI Taxonomy" id="2695856"/>
    <lineage>
        <taxon>Bacteria</taxon>
        <taxon>Pseudomonadati</taxon>
        <taxon>Pseudomonadota</taxon>
        <taxon>Gammaproteobacteria</taxon>
        <taxon>Steroidobacterales</taxon>
        <taxon>Steroidobacteraceae</taxon>
        <taxon>Steroidobacter</taxon>
    </lineage>
</organism>
<dbReference type="Pfam" id="PF12167">
    <property type="entry name" value="Arm-DNA-bind_2"/>
    <property type="match status" value="1"/>
</dbReference>
<reference evidence="9" key="1">
    <citation type="submission" date="2020-01" db="EMBL/GenBank/DDBJ databases">
        <title>'Steroidobacter agaridevorans' sp. nov., agar-degrading bacteria isolated from rhizosphere soils.</title>
        <authorList>
            <person name="Ikenaga M."/>
            <person name="Kataoka M."/>
            <person name="Murouchi A."/>
            <person name="Katsuragi S."/>
            <person name="Sakai M."/>
        </authorList>
    </citation>
    <scope>NUCLEOTIDE SEQUENCE [LARGE SCALE GENOMIC DNA]</scope>
    <source>
        <strain evidence="9">YU21-B</strain>
    </source>
</reference>
<dbReference type="SUPFAM" id="SSF56349">
    <property type="entry name" value="DNA breaking-rejoining enzymes"/>
    <property type="match status" value="1"/>
</dbReference>
<evidence type="ECO:0008006" key="10">
    <source>
        <dbReference type="Google" id="ProtNLM"/>
    </source>
</evidence>
<dbReference type="GO" id="GO:0015074">
    <property type="term" value="P:DNA integration"/>
    <property type="evidence" value="ECO:0007669"/>
    <property type="project" value="UniProtKB-KW"/>
</dbReference>
<evidence type="ECO:0000259" key="6">
    <source>
        <dbReference type="PROSITE" id="PS51898"/>
    </source>
</evidence>
<keyword evidence="9" id="KW-1185">Reference proteome</keyword>
<dbReference type="GO" id="GO:0003677">
    <property type="term" value="F:DNA binding"/>
    <property type="evidence" value="ECO:0007669"/>
    <property type="project" value="UniProtKB-UniRule"/>
</dbReference>
<dbReference type="InterPro" id="IPR013762">
    <property type="entry name" value="Integrase-like_cat_sf"/>
</dbReference>
<evidence type="ECO:0000259" key="7">
    <source>
        <dbReference type="PROSITE" id="PS51900"/>
    </source>
</evidence>
<feature type="domain" description="Tyr recombinase" evidence="6">
    <location>
        <begin position="191"/>
        <end position="385"/>
    </location>
</feature>
<name>A0A829YI55_9GAMM</name>
<dbReference type="InterPro" id="IPR022000">
    <property type="entry name" value="Min27-like_integrase_DNA_bind"/>
</dbReference>
<dbReference type="InterPro" id="IPR010998">
    <property type="entry name" value="Integrase_recombinase_N"/>
</dbReference>
<comment type="caution">
    <text evidence="8">The sequence shown here is derived from an EMBL/GenBank/DDBJ whole genome shotgun (WGS) entry which is preliminary data.</text>
</comment>
<keyword evidence="1" id="KW-0229">DNA integration</keyword>
<dbReference type="PANTHER" id="PTHR30349">
    <property type="entry name" value="PHAGE INTEGRASE-RELATED"/>
    <property type="match status" value="1"/>
</dbReference>
<evidence type="ECO:0000256" key="2">
    <source>
        <dbReference type="ARBA" id="ARBA00023125"/>
    </source>
</evidence>
<evidence type="ECO:0000256" key="3">
    <source>
        <dbReference type="ARBA" id="ARBA00023172"/>
    </source>
</evidence>
<feature type="region of interest" description="Disordered" evidence="5">
    <location>
        <begin position="467"/>
        <end position="488"/>
    </location>
</feature>
<dbReference type="Pfam" id="PF00589">
    <property type="entry name" value="Phage_integrase"/>
    <property type="match status" value="1"/>
</dbReference>
<gene>
    <name evidence="8" type="ORF">GCM10011487_45080</name>
</gene>